<sequence length="403" mass="43284">MTTIAILGAGMVGTTTALALQARGHDCVLIDRKPPGRETSYGNAGILQAEAMLPYALPYRPFDLLRMALGHRNAVRLNWRGLGGQLPGLLRYLHASLPANMARIGPLWREMIAEAMAGHDLLARDAGAEGLIRATGYWEVFATPATFAEGVARAKALRDEYGVASEILDPAGFARAEPAVTGETAGAVLWAGPRSCSDPGGLVAAYARMFQDRGGRLVQADADDLSPDGSGWRVARERAERVVLSLGPWSPGVLASFGYRVPMVRKQGYHRHFRAAAMPTRPVMLSHQSAVLSPMSAGLRIATAVELPGRPLPDHRQLRRAEAAARRLMDIGAPVEETPWTGTRPCLPGMLPLVMQAPRHRGLWLNFGHGHQGFTLGPATADRLARAMEGDTAAIAGLDRGLW</sequence>
<dbReference type="Gene3D" id="3.50.50.60">
    <property type="entry name" value="FAD/NAD(P)-binding domain"/>
    <property type="match status" value="2"/>
</dbReference>
<dbReference type="Proteomes" id="UP000612855">
    <property type="component" value="Unassembled WGS sequence"/>
</dbReference>
<dbReference type="Pfam" id="PF01266">
    <property type="entry name" value="DAO"/>
    <property type="match status" value="1"/>
</dbReference>
<evidence type="ECO:0000313" key="3">
    <source>
        <dbReference type="EMBL" id="GGE29431.1"/>
    </source>
</evidence>
<evidence type="ECO:0000313" key="4">
    <source>
        <dbReference type="Proteomes" id="UP000612855"/>
    </source>
</evidence>
<organism evidence="3 4">
    <name type="scientific">Primorskyibacter flagellatus</name>
    <dbReference type="NCBI Taxonomy" id="1387277"/>
    <lineage>
        <taxon>Bacteria</taxon>
        <taxon>Pseudomonadati</taxon>
        <taxon>Pseudomonadota</taxon>
        <taxon>Alphaproteobacteria</taxon>
        <taxon>Rhodobacterales</taxon>
        <taxon>Roseobacteraceae</taxon>
        <taxon>Primorskyibacter</taxon>
    </lineage>
</organism>
<dbReference type="PANTHER" id="PTHR13847:SF289">
    <property type="entry name" value="GLYCINE OXIDASE"/>
    <property type="match status" value="1"/>
</dbReference>
<dbReference type="GO" id="GO:0016491">
    <property type="term" value="F:oxidoreductase activity"/>
    <property type="evidence" value="ECO:0007669"/>
    <property type="project" value="UniProtKB-KW"/>
</dbReference>
<dbReference type="PANTHER" id="PTHR13847">
    <property type="entry name" value="SARCOSINE DEHYDROGENASE-RELATED"/>
    <property type="match status" value="1"/>
</dbReference>
<accession>A0A917A5P8</accession>
<comment type="caution">
    <text evidence="3">The sequence shown here is derived from an EMBL/GenBank/DDBJ whole genome shotgun (WGS) entry which is preliminary data.</text>
</comment>
<dbReference type="InterPro" id="IPR036188">
    <property type="entry name" value="FAD/NAD-bd_sf"/>
</dbReference>
<proteinExistence type="predicted"/>
<keyword evidence="1" id="KW-0560">Oxidoreductase</keyword>
<evidence type="ECO:0000259" key="2">
    <source>
        <dbReference type="Pfam" id="PF01266"/>
    </source>
</evidence>
<dbReference type="InterPro" id="IPR006076">
    <property type="entry name" value="FAD-dep_OxRdtase"/>
</dbReference>
<protein>
    <submittedName>
        <fullName evidence="3">Oxidoreductase</fullName>
    </submittedName>
</protein>
<gene>
    <name evidence="3" type="ORF">GCM10011360_16890</name>
</gene>
<keyword evidence="4" id="KW-1185">Reference proteome</keyword>
<evidence type="ECO:0000256" key="1">
    <source>
        <dbReference type="ARBA" id="ARBA00023002"/>
    </source>
</evidence>
<name>A0A917A5P8_9RHOB</name>
<dbReference type="GO" id="GO:0005737">
    <property type="term" value="C:cytoplasm"/>
    <property type="evidence" value="ECO:0007669"/>
    <property type="project" value="TreeGrafter"/>
</dbReference>
<dbReference type="EMBL" id="BMFJ01000001">
    <property type="protein sequence ID" value="GGE29431.1"/>
    <property type="molecule type" value="Genomic_DNA"/>
</dbReference>
<dbReference type="AlphaFoldDB" id="A0A917A5P8"/>
<feature type="domain" description="FAD dependent oxidoreductase" evidence="2">
    <location>
        <begin position="4"/>
        <end position="386"/>
    </location>
</feature>
<dbReference type="Gene3D" id="3.30.9.10">
    <property type="entry name" value="D-Amino Acid Oxidase, subunit A, domain 2"/>
    <property type="match status" value="1"/>
</dbReference>
<reference evidence="4" key="1">
    <citation type="journal article" date="2019" name="Int. J. Syst. Evol. Microbiol.">
        <title>The Global Catalogue of Microorganisms (GCM) 10K type strain sequencing project: providing services to taxonomists for standard genome sequencing and annotation.</title>
        <authorList>
            <consortium name="The Broad Institute Genomics Platform"/>
            <consortium name="The Broad Institute Genome Sequencing Center for Infectious Disease"/>
            <person name="Wu L."/>
            <person name="Ma J."/>
        </authorList>
    </citation>
    <scope>NUCLEOTIDE SEQUENCE [LARGE SCALE GENOMIC DNA]</scope>
    <source>
        <strain evidence="4">CGMCC 1.12664</strain>
    </source>
</reference>
<dbReference type="RefSeq" id="WP_188477215.1">
    <property type="nucleotide sequence ID" value="NZ_BMFJ01000001.1"/>
</dbReference>
<dbReference type="SUPFAM" id="SSF51905">
    <property type="entry name" value="FAD/NAD(P)-binding domain"/>
    <property type="match status" value="1"/>
</dbReference>